<sequence>MPTDDTKGPDDLPRLQLDELLEELQARISAARNARDRIHQLLQAVLSVGRDLDVTHVLRRITQAAVELVDCEYGALGVIGADGKLAQFEPVGVTEEQIRRIEAFPSGHGVLGELIRDPKPLRLRELSEHPASYGFPPHHPPMHSFLGVPVRVRGEVFGNLYLTQKQRADEFAPEDESLLQTLAVAAGVAIENARLYQETTDRQQWLEASAEVTRRLLSGADEHGVVELIAESARRILSADLVLLALPVKGRDDLKVALASGIDAETHRGLVLPRHGTFAGEAFTAAKPVTSLDIERDPRITAGPPRWKGLGPAVAVPMITGEAVRGAVMLARATGKPAFTDEETAPLAGFAGQAALAIELAEHRRDAEQIALLEDRDRIARDLHDLAIEKLFDMGMTLQSAVPLAQHPELRERLLRTVDEMDETIKTIRSTIYGLRAHQRRPGRSRLRERASKTVEKAAATLGFAPSLSVEGPLDTEVPPSLVEDVTAVLDEALSDIARHTHAHTADVRLTVDSGEVKLTVTDDGVGIPPGDRRDRSRHLAERAAELGGELIIDAPPGGGTRVTWHAPLPTR</sequence>
<dbReference type="EMBL" id="JANFNG010000027">
    <property type="protein sequence ID" value="MCQ4083881.1"/>
    <property type="molecule type" value="Genomic_DNA"/>
</dbReference>
<feature type="domain" description="GAF" evidence="5">
    <location>
        <begin position="53"/>
        <end position="200"/>
    </location>
</feature>
<comment type="caution">
    <text evidence="6">The sequence shown here is derived from an EMBL/GenBank/DDBJ whole genome shotgun (WGS) entry which is preliminary data.</text>
</comment>
<protein>
    <submittedName>
        <fullName evidence="6">GAF domain-containing protein</fullName>
    </submittedName>
</protein>
<dbReference type="Proteomes" id="UP001057702">
    <property type="component" value="Unassembled WGS sequence"/>
</dbReference>
<dbReference type="RefSeq" id="WP_255922900.1">
    <property type="nucleotide sequence ID" value="NZ_JANFNG010000027.1"/>
</dbReference>
<dbReference type="InterPro" id="IPR003594">
    <property type="entry name" value="HATPase_dom"/>
</dbReference>
<dbReference type="InterPro" id="IPR003018">
    <property type="entry name" value="GAF"/>
</dbReference>
<dbReference type="InterPro" id="IPR011712">
    <property type="entry name" value="Sig_transdc_His_kin_sub3_dim/P"/>
</dbReference>
<keyword evidence="1" id="KW-0808">Transferase</keyword>
<proteinExistence type="predicted"/>
<evidence type="ECO:0000313" key="7">
    <source>
        <dbReference type="Proteomes" id="UP001057702"/>
    </source>
</evidence>
<reference evidence="6" key="1">
    <citation type="submission" date="2022-06" db="EMBL/GenBank/DDBJ databases">
        <title>Draft genome sequence of Streptomyces sp. RB6PN25 isolated from peat swamp forest in Thailand.</title>
        <authorList>
            <person name="Duangmal K."/>
            <person name="Klaysubun C."/>
        </authorList>
    </citation>
    <scope>NUCLEOTIDE SEQUENCE</scope>
    <source>
        <strain evidence="6">RB6PN25</strain>
    </source>
</reference>
<evidence type="ECO:0000256" key="1">
    <source>
        <dbReference type="ARBA" id="ARBA00022679"/>
    </source>
</evidence>
<dbReference type="PANTHER" id="PTHR24421">
    <property type="entry name" value="NITRATE/NITRITE SENSOR PROTEIN NARX-RELATED"/>
    <property type="match status" value="1"/>
</dbReference>
<accession>A0ABT1Q1R5</accession>
<evidence type="ECO:0000256" key="3">
    <source>
        <dbReference type="ARBA" id="ARBA00023012"/>
    </source>
</evidence>
<dbReference type="PANTHER" id="PTHR24421:SF56">
    <property type="entry name" value="OXYGEN SENSOR HISTIDINE KINASE RESPONSE REGULATOR DOST"/>
    <property type="match status" value="1"/>
</dbReference>
<feature type="coiled-coil region" evidence="4">
    <location>
        <begin position="14"/>
        <end position="41"/>
    </location>
</feature>
<gene>
    <name evidence="6" type="ORF">NGB36_25655</name>
</gene>
<dbReference type="Pfam" id="PF02518">
    <property type="entry name" value="HATPase_c"/>
    <property type="match status" value="1"/>
</dbReference>
<evidence type="ECO:0000313" key="6">
    <source>
        <dbReference type="EMBL" id="MCQ4083881.1"/>
    </source>
</evidence>
<dbReference type="Pfam" id="PF13185">
    <property type="entry name" value="GAF_2"/>
    <property type="match status" value="2"/>
</dbReference>
<dbReference type="Gene3D" id="3.30.450.40">
    <property type="match status" value="2"/>
</dbReference>
<organism evidence="6 7">
    <name type="scientific">Streptomyces humicola</name>
    <dbReference type="NCBI Taxonomy" id="2953240"/>
    <lineage>
        <taxon>Bacteria</taxon>
        <taxon>Bacillati</taxon>
        <taxon>Actinomycetota</taxon>
        <taxon>Actinomycetes</taxon>
        <taxon>Kitasatosporales</taxon>
        <taxon>Streptomycetaceae</taxon>
        <taxon>Streptomyces</taxon>
    </lineage>
</organism>
<keyword evidence="7" id="KW-1185">Reference proteome</keyword>
<keyword evidence="2" id="KW-0418">Kinase</keyword>
<keyword evidence="3" id="KW-0902">Two-component regulatory system</keyword>
<dbReference type="SMART" id="SM00065">
    <property type="entry name" value="GAF"/>
    <property type="match status" value="2"/>
</dbReference>
<evidence type="ECO:0000256" key="4">
    <source>
        <dbReference type="SAM" id="Coils"/>
    </source>
</evidence>
<dbReference type="InterPro" id="IPR029016">
    <property type="entry name" value="GAF-like_dom_sf"/>
</dbReference>
<dbReference type="SUPFAM" id="SSF55781">
    <property type="entry name" value="GAF domain-like"/>
    <property type="match status" value="2"/>
</dbReference>
<dbReference type="Pfam" id="PF07730">
    <property type="entry name" value="HisKA_3"/>
    <property type="match status" value="1"/>
</dbReference>
<dbReference type="CDD" id="cd16917">
    <property type="entry name" value="HATPase_UhpB-NarQ-NarX-like"/>
    <property type="match status" value="1"/>
</dbReference>
<dbReference type="Gene3D" id="3.30.565.10">
    <property type="entry name" value="Histidine kinase-like ATPase, C-terminal domain"/>
    <property type="match status" value="1"/>
</dbReference>
<feature type="domain" description="GAF" evidence="5">
    <location>
        <begin position="221"/>
        <end position="368"/>
    </location>
</feature>
<dbReference type="InterPro" id="IPR036890">
    <property type="entry name" value="HATPase_C_sf"/>
</dbReference>
<evidence type="ECO:0000256" key="2">
    <source>
        <dbReference type="ARBA" id="ARBA00022777"/>
    </source>
</evidence>
<dbReference type="InterPro" id="IPR050482">
    <property type="entry name" value="Sensor_HK_TwoCompSys"/>
</dbReference>
<name>A0ABT1Q1R5_9ACTN</name>
<dbReference type="SUPFAM" id="SSF55874">
    <property type="entry name" value="ATPase domain of HSP90 chaperone/DNA topoisomerase II/histidine kinase"/>
    <property type="match status" value="1"/>
</dbReference>
<evidence type="ECO:0000259" key="5">
    <source>
        <dbReference type="SMART" id="SM00065"/>
    </source>
</evidence>
<keyword evidence="4" id="KW-0175">Coiled coil</keyword>
<dbReference type="Gene3D" id="1.20.5.1930">
    <property type="match status" value="1"/>
</dbReference>